<keyword evidence="4" id="KW-0067">ATP-binding</keyword>
<evidence type="ECO:0000256" key="2">
    <source>
        <dbReference type="ARBA" id="ARBA00022801"/>
    </source>
</evidence>
<keyword evidence="3" id="KW-0347">Helicase</keyword>
<dbReference type="InterPro" id="IPR014001">
    <property type="entry name" value="Helicase_ATP-bd"/>
</dbReference>
<dbReference type="InterPro" id="IPR001650">
    <property type="entry name" value="Helicase_C-like"/>
</dbReference>
<dbReference type="PANTHER" id="PTHR11274">
    <property type="entry name" value="RAD25/XP-B DNA REPAIR HELICASE"/>
    <property type="match status" value="1"/>
</dbReference>
<dbReference type="GO" id="GO:0016787">
    <property type="term" value="F:hydrolase activity"/>
    <property type="evidence" value="ECO:0007669"/>
    <property type="project" value="UniProtKB-KW"/>
</dbReference>
<evidence type="ECO:0000259" key="5">
    <source>
        <dbReference type="PROSITE" id="PS51192"/>
    </source>
</evidence>
<evidence type="ECO:0000313" key="7">
    <source>
        <dbReference type="EMBL" id="SON48534.1"/>
    </source>
</evidence>
<keyword evidence="2" id="KW-0378">Hydrolase</keyword>
<dbReference type="PROSITE" id="PS51192">
    <property type="entry name" value="HELICASE_ATP_BIND_1"/>
    <property type="match status" value="1"/>
</dbReference>
<dbReference type="OrthoDB" id="9803459at2"/>
<dbReference type="Gene3D" id="3.30.870.10">
    <property type="entry name" value="Endonuclease Chain A"/>
    <property type="match status" value="1"/>
</dbReference>
<dbReference type="InterPro" id="IPR050615">
    <property type="entry name" value="ATP-dep_DNA_Helicase"/>
</dbReference>
<dbReference type="EMBL" id="LT960611">
    <property type="protein sequence ID" value="SON48534.1"/>
    <property type="molecule type" value="Genomic_DNA"/>
</dbReference>
<dbReference type="GO" id="GO:0003677">
    <property type="term" value="F:DNA binding"/>
    <property type="evidence" value="ECO:0007669"/>
    <property type="project" value="InterPro"/>
</dbReference>
<feature type="domain" description="Helicase C-terminal" evidence="6">
    <location>
        <begin position="526"/>
        <end position="700"/>
    </location>
</feature>
<accession>A0A2N8Z9E0</accession>
<dbReference type="PROSITE" id="PS51194">
    <property type="entry name" value="HELICASE_CTER"/>
    <property type="match status" value="1"/>
</dbReference>
<dbReference type="Gene3D" id="3.40.50.300">
    <property type="entry name" value="P-loop containing nucleotide triphosphate hydrolases"/>
    <property type="match status" value="2"/>
</dbReference>
<dbReference type="AlphaFoldDB" id="A0A2N8Z9E0"/>
<dbReference type="GO" id="GO:0005524">
    <property type="term" value="F:ATP binding"/>
    <property type="evidence" value="ECO:0007669"/>
    <property type="project" value="UniProtKB-KW"/>
</dbReference>
<dbReference type="GO" id="GO:0004386">
    <property type="term" value="F:helicase activity"/>
    <property type="evidence" value="ECO:0007669"/>
    <property type="project" value="UniProtKB-KW"/>
</dbReference>
<dbReference type="Proteomes" id="UP000235828">
    <property type="component" value="Chromosome A"/>
</dbReference>
<name>A0A2N8Z9E0_9VIBR</name>
<feature type="domain" description="Helicase ATP-binding" evidence="5">
    <location>
        <begin position="266"/>
        <end position="438"/>
    </location>
</feature>
<dbReference type="Pfam" id="PF00271">
    <property type="entry name" value="Helicase_C"/>
    <property type="match status" value="1"/>
</dbReference>
<proteinExistence type="predicted"/>
<dbReference type="InterPro" id="IPR006935">
    <property type="entry name" value="Helicase/UvrB_N"/>
</dbReference>
<dbReference type="CDD" id="cd09179">
    <property type="entry name" value="PLDc_N_DEXD_a"/>
    <property type="match status" value="1"/>
</dbReference>
<dbReference type="SUPFAM" id="SSF52540">
    <property type="entry name" value="P-loop containing nucleoside triphosphate hydrolases"/>
    <property type="match status" value="2"/>
</dbReference>
<evidence type="ECO:0000259" key="6">
    <source>
        <dbReference type="PROSITE" id="PS51194"/>
    </source>
</evidence>
<dbReference type="RefSeq" id="WP_102521369.1">
    <property type="nucleotide sequence ID" value="NZ_LT960611.1"/>
</dbReference>
<evidence type="ECO:0000313" key="8">
    <source>
        <dbReference type="Proteomes" id="UP000235828"/>
    </source>
</evidence>
<protein>
    <submittedName>
        <fullName evidence="7">Uncharacterized protein</fullName>
    </submittedName>
</protein>
<dbReference type="SMART" id="SM00487">
    <property type="entry name" value="DEXDc"/>
    <property type="match status" value="1"/>
</dbReference>
<dbReference type="KEGG" id="vta:A0555"/>
<evidence type="ECO:0000256" key="1">
    <source>
        <dbReference type="ARBA" id="ARBA00022741"/>
    </source>
</evidence>
<dbReference type="InterPro" id="IPR027417">
    <property type="entry name" value="P-loop_NTPase"/>
</dbReference>
<evidence type="ECO:0000256" key="4">
    <source>
        <dbReference type="ARBA" id="ARBA00022840"/>
    </source>
</evidence>
<dbReference type="Pfam" id="PF04851">
    <property type="entry name" value="ResIII"/>
    <property type="match status" value="1"/>
</dbReference>
<reference evidence="7 8" key="1">
    <citation type="submission" date="2017-10" db="EMBL/GenBank/DDBJ databases">
        <authorList>
            <person name="Banno H."/>
            <person name="Chua N.-H."/>
        </authorList>
    </citation>
    <scope>NUCLEOTIDE SEQUENCE [LARGE SCALE GENOMIC DNA]</scope>
    <source>
        <strain evidence="7">Vibrio tapetis CECT4600</strain>
    </source>
</reference>
<dbReference type="PANTHER" id="PTHR11274:SF0">
    <property type="entry name" value="GENERAL TRANSCRIPTION AND DNA REPAIR FACTOR IIH HELICASE SUBUNIT XPB"/>
    <property type="match status" value="1"/>
</dbReference>
<organism evidence="7 8">
    <name type="scientific">Vibrio tapetis subsp. tapetis</name>
    <dbReference type="NCBI Taxonomy" id="1671868"/>
    <lineage>
        <taxon>Bacteria</taxon>
        <taxon>Pseudomonadati</taxon>
        <taxon>Pseudomonadota</taxon>
        <taxon>Gammaproteobacteria</taxon>
        <taxon>Vibrionales</taxon>
        <taxon>Vibrionaceae</taxon>
        <taxon>Vibrio</taxon>
    </lineage>
</organism>
<evidence type="ECO:0000256" key="3">
    <source>
        <dbReference type="ARBA" id="ARBA00022806"/>
    </source>
</evidence>
<keyword evidence="1" id="KW-0547">Nucleotide-binding</keyword>
<keyword evidence="8" id="KW-1185">Reference proteome</keyword>
<gene>
    <name evidence="7" type="ORF">VTAP4600_A0555</name>
</gene>
<sequence length="702" mass="79468">MLEKLNLKFTYNTEDDDILRDFYIPALSNSVSYDRAVGYFSSHVLVQLSQGLKSLVQSKGRMRLIIGEPLTKDEFKAVCIGNLQKIDELSKSFEALVSDEKVAGSEILTYLIASDRLEVRFSLRRRGMFHQKIGVLRDHNGFVIAFNGSANETVNALEDINSEEISVYPCNHPVFETHGINYVKSFDKLWSNEAKNTRVVKLDSAIYNRIQSKANLPQLREALGVVDSWEDFEVNDVALKYEIPRIPSAINGESFNLREHQNCAIANWKENSHKGILELATGSGKTVTALCALVELYESRTSQKLPTTVIISVPYIPLAKQWLGELKLFNIFPLECFDNQHNWFGNLKRKIKLKQFGEINFLCILVVNKTLKSEVFQGLIRGIDPSEILVVGDECHHHGAESTAEALPLCTHRLGLSATPFISDDDEQESPFPDLAKERLIKYYGGIVAKYTLKDAIIDGVLTPYDYHIIPVYLSAFEQENYDSLSKSISQLVIIANKRRLTNQETLNFQILCGKRNKLMGVAENKLTALRTILENKYGNSRKGTLFYVGEGRDSSEQNDYISLVTEELYRQGWSVAKFTSKESMKERKNILSAFRSNDLEALVAMKVLDEGIDIPACETAFILASTKNPRQYIQRRGRVLRKSRGKIKANIYDFVLLPNEGVLSDYSDSLRKSELERVRDFQSLALNKDDIAVKVKLLGLI</sequence>
<dbReference type="SMART" id="SM00490">
    <property type="entry name" value="HELICc"/>
    <property type="match status" value="1"/>
</dbReference>